<accession>A0A850HA73</accession>
<keyword evidence="3" id="KW-0819">tRNA processing</keyword>
<keyword evidence="5" id="KW-0479">Metal-binding</keyword>
<dbReference type="Pfam" id="PF01743">
    <property type="entry name" value="PolyA_pol"/>
    <property type="match status" value="1"/>
</dbReference>
<dbReference type="PANTHER" id="PTHR46173:SF1">
    <property type="entry name" value="CCA TRNA NUCLEOTIDYLTRANSFERASE 1, MITOCHONDRIAL"/>
    <property type="match status" value="1"/>
</dbReference>
<dbReference type="EMBL" id="JABWTA010000001">
    <property type="protein sequence ID" value="NVE94619.1"/>
    <property type="molecule type" value="Genomic_DNA"/>
</dbReference>
<dbReference type="AlphaFoldDB" id="A0A850HA73"/>
<dbReference type="GO" id="GO:0000166">
    <property type="term" value="F:nucleotide binding"/>
    <property type="evidence" value="ECO:0007669"/>
    <property type="project" value="UniProtKB-KW"/>
</dbReference>
<evidence type="ECO:0000256" key="5">
    <source>
        <dbReference type="ARBA" id="ARBA00022723"/>
    </source>
</evidence>
<keyword evidence="8" id="KW-0694">RNA-binding</keyword>
<evidence type="ECO:0000313" key="11">
    <source>
        <dbReference type="EMBL" id="NVE94619.1"/>
    </source>
</evidence>
<dbReference type="InterPro" id="IPR043519">
    <property type="entry name" value="NT_sf"/>
</dbReference>
<dbReference type="Pfam" id="PF12627">
    <property type="entry name" value="PolyA_pol_RNAbd"/>
    <property type="match status" value="1"/>
</dbReference>
<dbReference type="SUPFAM" id="SSF81301">
    <property type="entry name" value="Nucleotidyltransferase"/>
    <property type="match status" value="1"/>
</dbReference>
<organism evidence="11 12">
    <name type="scientific">Altererythrobacter lutimaris</name>
    <dbReference type="NCBI Taxonomy" id="2743979"/>
    <lineage>
        <taxon>Bacteria</taxon>
        <taxon>Pseudomonadati</taxon>
        <taxon>Pseudomonadota</taxon>
        <taxon>Alphaproteobacteria</taxon>
        <taxon>Sphingomonadales</taxon>
        <taxon>Erythrobacteraceae</taxon>
        <taxon>Altererythrobacter</taxon>
    </lineage>
</organism>
<dbReference type="CDD" id="cd05398">
    <property type="entry name" value="NT_ClassII-CCAase"/>
    <property type="match status" value="1"/>
</dbReference>
<evidence type="ECO:0000256" key="3">
    <source>
        <dbReference type="ARBA" id="ARBA00022694"/>
    </source>
</evidence>
<protein>
    <submittedName>
        <fullName evidence="11">CCA tRNA nucleotidyltransferase</fullName>
    </submittedName>
</protein>
<proteinExistence type="inferred from homology"/>
<comment type="similarity">
    <text evidence="8">Belongs to the tRNA nucleotidyltransferase/poly(A) polymerase family.</text>
</comment>
<dbReference type="RefSeq" id="WP_176274330.1">
    <property type="nucleotide sequence ID" value="NZ_JABWTA010000001.1"/>
</dbReference>
<reference evidence="11 12" key="1">
    <citation type="submission" date="2020-06" db="EMBL/GenBank/DDBJ databases">
        <title>Altererythrobacter lutimaris sp. nov., a marine bacterium isolated from a tidal flat.</title>
        <authorList>
            <person name="Kim D."/>
            <person name="Yoo Y."/>
            <person name="Kim J.-J."/>
        </authorList>
    </citation>
    <scope>NUCLEOTIDE SEQUENCE [LARGE SCALE GENOMIC DNA]</scope>
    <source>
        <strain evidence="11 12">JGD-16</strain>
    </source>
</reference>
<dbReference type="InterPro" id="IPR050264">
    <property type="entry name" value="Bact_CCA-adding_enz_type3_sf"/>
</dbReference>
<dbReference type="GO" id="GO:0008033">
    <property type="term" value="P:tRNA processing"/>
    <property type="evidence" value="ECO:0007669"/>
    <property type="project" value="UniProtKB-KW"/>
</dbReference>
<dbReference type="Proteomes" id="UP000546031">
    <property type="component" value="Unassembled WGS sequence"/>
</dbReference>
<dbReference type="Gene3D" id="1.10.3090.10">
    <property type="entry name" value="cca-adding enzyme, domain 2"/>
    <property type="match status" value="1"/>
</dbReference>
<name>A0A850HA73_9SPHN</name>
<sequence length="397" mass="43666">MGQLPQADWTKREGLKQLTAALGPDNLRWVGGAVRDTLLGVPVKDIDGATPLLPDEVMTRCKEAGIRIVPTGLEHGTLTAVLSEGPVEITTLRRDVSTDGRRATVTFATEWQEDASRRDFTINALYTHPETLEVSDYFGGLEDLEARTVRFIGDARERIREDHLRILRYYRFQARFGAELDEEAEEACTELAGTLKGLSRERIAMELLNLLGLPDPTATIARMRERGVLPVILPEAQACHIRALESLIEAEQRNNVEPSSIRRLAALLPPSPEVAVGVAARLRLSRAQRGQLSSAASRVAEDARNPRLLAYSEGMQSAEDRLLLAGADLAPLANWTPPQFPLRGGQIVARGVKAGPQVAQIMQTIERKWAEEGFPNKARIEELLSSELANLKPDPSA</sequence>
<comment type="cofactor">
    <cofactor evidence="1">
        <name>Mg(2+)</name>
        <dbReference type="ChEBI" id="CHEBI:18420"/>
    </cofactor>
</comment>
<dbReference type="InterPro" id="IPR002646">
    <property type="entry name" value="PolA_pol_head_dom"/>
</dbReference>
<dbReference type="Gene3D" id="3.30.460.10">
    <property type="entry name" value="Beta Polymerase, domain 2"/>
    <property type="match status" value="1"/>
</dbReference>
<dbReference type="InterPro" id="IPR032828">
    <property type="entry name" value="PolyA_RNA-bd"/>
</dbReference>
<evidence type="ECO:0000256" key="7">
    <source>
        <dbReference type="ARBA" id="ARBA00022842"/>
    </source>
</evidence>
<dbReference type="GO" id="GO:0000049">
    <property type="term" value="F:tRNA binding"/>
    <property type="evidence" value="ECO:0007669"/>
    <property type="project" value="TreeGrafter"/>
</dbReference>
<evidence type="ECO:0000256" key="4">
    <source>
        <dbReference type="ARBA" id="ARBA00022695"/>
    </source>
</evidence>
<dbReference type="SUPFAM" id="SSF81891">
    <property type="entry name" value="Poly A polymerase C-terminal region-like"/>
    <property type="match status" value="1"/>
</dbReference>
<keyword evidence="6" id="KW-0547">Nucleotide-binding</keyword>
<evidence type="ECO:0000256" key="2">
    <source>
        <dbReference type="ARBA" id="ARBA00022679"/>
    </source>
</evidence>
<keyword evidence="4" id="KW-0548">Nucleotidyltransferase</keyword>
<feature type="domain" description="Poly A polymerase head" evidence="9">
    <location>
        <begin position="28"/>
        <end position="150"/>
    </location>
</feature>
<evidence type="ECO:0000313" key="12">
    <source>
        <dbReference type="Proteomes" id="UP000546031"/>
    </source>
</evidence>
<feature type="domain" description="tRNA nucleotidyltransferase/poly(A) polymerase RNA and SrmB- binding" evidence="10">
    <location>
        <begin position="179"/>
        <end position="237"/>
    </location>
</feature>
<evidence type="ECO:0000256" key="1">
    <source>
        <dbReference type="ARBA" id="ARBA00001946"/>
    </source>
</evidence>
<evidence type="ECO:0000259" key="9">
    <source>
        <dbReference type="Pfam" id="PF01743"/>
    </source>
</evidence>
<evidence type="ECO:0000259" key="10">
    <source>
        <dbReference type="Pfam" id="PF12627"/>
    </source>
</evidence>
<dbReference type="PANTHER" id="PTHR46173">
    <property type="entry name" value="CCA TRNA NUCLEOTIDYLTRANSFERASE 1, MITOCHONDRIAL"/>
    <property type="match status" value="1"/>
</dbReference>
<dbReference type="GO" id="GO:0016779">
    <property type="term" value="F:nucleotidyltransferase activity"/>
    <property type="evidence" value="ECO:0007669"/>
    <property type="project" value="UniProtKB-KW"/>
</dbReference>
<keyword evidence="12" id="KW-1185">Reference proteome</keyword>
<gene>
    <name evidence="11" type="ORF">HUO12_06875</name>
</gene>
<dbReference type="GO" id="GO:0046872">
    <property type="term" value="F:metal ion binding"/>
    <property type="evidence" value="ECO:0007669"/>
    <property type="project" value="UniProtKB-KW"/>
</dbReference>
<keyword evidence="2 8" id="KW-0808">Transferase</keyword>
<evidence type="ECO:0000256" key="8">
    <source>
        <dbReference type="RuleBase" id="RU003953"/>
    </source>
</evidence>
<comment type="caution">
    <text evidence="11">The sequence shown here is derived from an EMBL/GenBank/DDBJ whole genome shotgun (WGS) entry which is preliminary data.</text>
</comment>
<keyword evidence="7" id="KW-0460">Magnesium</keyword>
<evidence type="ECO:0000256" key="6">
    <source>
        <dbReference type="ARBA" id="ARBA00022741"/>
    </source>
</evidence>